<accession>A0A317SXG2</accession>
<name>A0A317SXG2_9PEZI</name>
<gene>
    <name evidence="2" type="ORF">C7212DRAFT_356607</name>
</gene>
<evidence type="ECO:0000313" key="2">
    <source>
        <dbReference type="EMBL" id="PWW78550.1"/>
    </source>
</evidence>
<evidence type="ECO:0000313" key="3">
    <source>
        <dbReference type="Proteomes" id="UP000246991"/>
    </source>
</evidence>
<feature type="domain" description="Mmc1 C-terminal" evidence="1">
    <location>
        <begin position="366"/>
        <end position="577"/>
    </location>
</feature>
<dbReference type="AlphaFoldDB" id="A0A317SXG2"/>
<sequence length="628" mass="67909">MFLLGFLHHFTLHPPHRRHRPPVSTTIRAATTSTPSTLMKRHAILECLAKLVKWGFAKESLVLLAARGINADGRGDGGVRVGVLGKGDGLGRVATALLDDPLVGQEGDGDGGGGNWVKTLRKWCADGGESRGLLIRYGGTSEISTPKNSPVSLLTVPSPLLKRSNIEILLAPIPPGDPTDLTLHANDAPGSPFIQFPVHKSIVYAGEGETGLQTLLGHNSTTPTTSNDNKNSRVLRLLSLPALVPENHDGGPVKIINLPTAEDAIQQLKASAANSIMFERGWLQSGLGSVQEWVLDGCKTPGSNGGGIRPVVKTLISSIVAESEHAIRRDEERLRCAAGEKRGKEKYSIGEALSTKTIAENFESLSTSLRNWSQNAHSELQNSLTEGFNSHAWGQLAWWKLIWTADDVTANSREVVSTWFLPQSKRAFLFLAGRLTGAGFKGSPQTAFRRPGYPEEELAQARLTDARSPSPCPSASENVGEYVSSGAYPTHLFTKADNAISSLIPDLQTSANRLLMRSLSFSVTSAAASSLLYLSDVPAYPSTGVAALGIVLSMRWLQTRWGRERQRFQQAVREQARIAIVESERWVWQKLKDGVVVDEEIAGKDAELEKVLEASVVVGRVTKLLEGL</sequence>
<organism evidence="2 3">
    <name type="scientific">Tuber magnatum</name>
    <name type="common">white Piedmont truffle</name>
    <dbReference type="NCBI Taxonomy" id="42249"/>
    <lineage>
        <taxon>Eukaryota</taxon>
        <taxon>Fungi</taxon>
        <taxon>Dikarya</taxon>
        <taxon>Ascomycota</taxon>
        <taxon>Pezizomycotina</taxon>
        <taxon>Pezizomycetes</taxon>
        <taxon>Pezizales</taxon>
        <taxon>Tuberaceae</taxon>
        <taxon>Tuber</taxon>
    </lineage>
</organism>
<dbReference type="Proteomes" id="UP000246991">
    <property type="component" value="Unassembled WGS sequence"/>
</dbReference>
<keyword evidence="3" id="KW-1185">Reference proteome</keyword>
<dbReference type="STRING" id="42249.A0A317SXG2"/>
<reference evidence="2 3" key="1">
    <citation type="submission" date="2018-03" db="EMBL/GenBank/DDBJ databases">
        <title>Genomes of Pezizomycetes fungi and the evolution of truffles.</title>
        <authorList>
            <person name="Murat C."/>
            <person name="Payen T."/>
            <person name="Noel B."/>
            <person name="Kuo A."/>
            <person name="Martin F.M."/>
        </authorList>
    </citation>
    <scope>NUCLEOTIDE SEQUENCE [LARGE SCALE GENOMIC DNA]</scope>
    <source>
        <strain evidence="2">091103-1</strain>
    </source>
</reference>
<dbReference type="PANTHER" id="PTHR38644">
    <property type="entry name" value="EXPRESSED PROTEIN"/>
    <property type="match status" value="1"/>
</dbReference>
<dbReference type="OrthoDB" id="5319015at2759"/>
<protein>
    <recommendedName>
        <fullName evidence="1">Mmc1 C-terminal domain-containing protein</fullName>
    </recommendedName>
</protein>
<dbReference type="InterPro" id="IPR056196">
    <property type="entry name" value="Mmc1_C"/>
</dbReference>
<dbReference type="EMBL" id="PYWC01000014">
    <property type="protein sequence ID" value="PWW78550.1"/>
    <property type="molecule type" value="Genomic_DNA"/>
</dbReference>
<dbReference type="Pfam" id="PF23868">
    <property type="entry name" value="Mmc1_C"/>
    <property type="match status" value="1"/>
</dbReference>
<evidence type="ECO:0000259" key="1">
    <source>
        <dbReference type="Pfam" id="PF23868"/>
    </source>
</evidence>
<dbReference type="PANTHER" id="PTHR38644:SF1">
    <property type="entry name" value="EXPRESSED PROTEIN"/>
    <property type="match status" value="1"/>
</dbReference>
<proteinExistence type="predicted"/>
<dbReference type="Pfam" id="PF23867">
    <property type="entry name" value="Mmc1_N"/>
    <property type="match status" value="1"/>
</dbReference>
<comment type="caution">
    <text evidence="2">The sequence shown here is derived from an EMBL/GenBank/DDBJ whole genome shotgun (WGS) entry which is preliminary data.</text>
</comment>